<dbReference type="InterPro" id="IPR037171">
    <property type="entry name" value="NagB/RpiA_transferase-like"/>
</dbReference>
<gene>
    <name evidence="2" type="ORF">GOOTI_170_00890</name>
</gene>
<protein>
    <submittedName>
        <fullName evidence="2">CoA-transferase alpha subunit</fullName>
    </submittedName>
</protein>
<dbReference type="GO" id="GO:0008410">
    <property type="term" value="F:CoA-transferase activity"/>
    <property type="evidence" value="ECO:0007669"/>
    <property type="project" value="InterPro"/>
</dbReference>
<dbReference type="Proteomes" id="UP000005038">
    <property type="component" value="Unassembled WGS sequence"/>
</dbReference>
<name>H5TQ64_GORO1</name>
<sequence>MADGHTPTDKTATLDEVIGELRDGMTVGIGGWGSRRKPMALVRALARSDVKDLTIVSYGGPDLGVLCAAEKVRRAYYGFVSLDSAPFYDPWFSTARTSGAIESREMDEGMVKSGLQAAAARLPFLPTRAGLGSSVPDFWEGELKTVTSPYPDPDGRTQTLIAMPALRLDAAFVHLDLADSRGNAAYTGVDPYMDDLFCAAADRRYVETDQLVDTEVLVKTVPTQRLLLNRMMVDKVVHTPNGAHFTFAGTASEASGPNATSDYVRDERFQRFYVESAKDPEQWSAFRRRFLDVDEETYQREVEAWRSEQEDSK</sequence>
<keyword evidence="1" id="KW-0808">Transferase</keyword>
<keyword evidence="3" id="KW-1185">Reference proteome</keyword>
<dbReference type="Gene3D" id="3.40.1080.10">
    <property type="entry name" value="Glutaconate Coenzyme A-transferase"/>
    <property type="match status" value="1"/>
</dbReference>
<dbReference type="Gene3D" id="3.30.30.40">
    <property type="match status" value="1"/>
</dbReference>
<evidence type="ECO:0000313" key="2">
    <source>
        <dbReference type="EMBL" id="GAB35622.1"/>
    </source>
</evidence>
<accession>H5TQ64</accession>
<dbReference type="InterPro" id="IPR004165">
    <property type="entry name" value="CoA_trans_fam_I"/>
</dbReference>
<dbReference type="RefSeq" id="WP_007239833.1">
    <property type="nucleotide sequence ID" value="NZ_BAFB01000170.1"/>
</dbReference>
<dbReference type="SMART" id="SM00882">
    <property type="entry name" value="CoA_trans"/>
    <property type="match status" value="1"/>
</dbReference>
<evidence type="ECO:0000313" key="3">
    <source>
        <dbReference type="Proteomes" id="UP000005038"/>
    </source>
</evidence>
<dbReference type="STRING" id="1108044.GOOTI_170_00890"/>
<proteinExistence type="predicted"/>
<dbReference type="PANTHER" id="PTHR13707:SF60">
    <property type="entry name" value="ACETATE COA-TRANSFERASE SUBUNIT ALPHA"/>
    <property type="match status" value="1"/>
</dbReference>
<dbReference type="PANTHER" id="PTHR13707">
    <property type="entry name" value="KETOACID-COENZYME A TRANSFERASE"/>
    <property type="match status" value="1"/>
</dbReference>
<dbReference type="AlphaFoldDB" id="H5TQ64"/>
<dbReference type="Pfam" id="PF01144">
    <property type="entry name" value="CoA_trans"/>
    <property type="match status" value="1"/>
</dbReference>
<dbReference type="EMBL" id="BAFB01000170">
    <property type="protein sequence ID" value="GAB35622.1"/>
    <property type="molecule type" value="Genomic_DNA"/>
</dbReference>
<dbReference type="OrthoDB" id="3742129at2"/>
<reference evidence="2" key="1">
    <citation type="submission" date="2012-02" db="EMBL/GenBank/DDBJ databases">
        <title>Whole genome shotgun sequence of Gordonia otitidis NBRC 100426.</title>
        <authorList>
            <person name="Yoshida I."/>
            <person name="Hosoyama A."/>
            <person name="Tsuchikane K."/>
            <person name="Katsumata H."/>
            <person name="Yamazaki S."/>
            <person name="Fujita N."/>
        </authorList>
    </citation>
    <scope>NUCLEOTIDE SEQUENCE [LARGE SCALE GENOMIC DNA]</scope>
    <source>
        <strain evidence="2">NBRC 100426</strain>
    </source>
</reference>
<organism evidence="2 3">
    <name type="scientific">Gordonia otitidis (strain DSM 44809 / CCUG 52243 / JCM 12355 / NBRC 100426 / IFM 10032)</name>
    <dbReference type="NCBI Taxonomy" id="1108044"/>
    <lineage>
        <taxon>Bacteria</taxon>
        <taxon>Bacillati</taxon>
        <taxon>Actinomycetota</taxon>
        <taxon>Actinomycetes</taxon>
        <taxon>Mycobacteriales</taxon>
        <taxon>Gordoniaceae</taxon>
        <taxon>Gordonia</taxon>
    </lineage>
</organism>
<comment type="caution">
    <text evidence="2">The sequence shown here is derived from an EMBL/GenBank/DDBJ whole genome shotgun (WGS) entry which is preliminary data.</text>
</comment>
<dbReference type="SUPFAM" id="SSF100950">
    <property type="entry name" value="NagB/RpiA/CoA transferase-like"/>
    <property type="match status" value="1"/>
</dbReference>
<evidence type="ECO:0000256" key="1">
    <source>
        <dbReference type="ARBA" id="ARBA00022679"/>
    </source>
</evidence>